<gene>
    <name evidence="2" type="ORF">A4U53_22795</name>
</gene>
<accession>A0A179BQ94</accession>
<sequence length="116" mass="12976">MTRSEISRGSLRSRDRNPAFQEQWHAHVVAIVELLLASGKLDAEDWSQTLGAELEKRARAGETDDDGTYYGAFKAALERVLDRTGIASHSEVDRRESEWRRAYLSTPHGKPVALPG</sequence>
<organism evidence="2">
    <name type="scientific">Rhizobium leguminosarum</name>
    <dbReference type="NCBI Taxonomy" id="384"/>
    <lineage>
        <taxon>Bacteria</taxon>
        <taxon>Pseudomonadati</taxon>
        <taxon>Pseudomonadota</taxon>
        <taxon>Alphaproteobacteria</taxon>
        <taxon>Hyphomicrobiales</taxon>
        <taxon>Rhizobiaceae</taxon>
        <taxon>Rhizobium/Agrobacterium group</taxon>
        <taxon>Rhizobium</taxon>
    </lineage>
</organism>
<name>A0A179BQ94_RHILE</name>
<reference evidence="2" key="1">
    <citation type="submission" date="2016-04" db="EMBL/GenBank/DDBJ databases">
        <title>Fast-growing isolate from the root nodules of Vavilovia formosa.</title>
        <authorList>
            <person name="Kimeklis A."/>
            <person name="Safronova V."/>
            <person name="Belimov A."/>
            <person name="Andronov E."/>
        </authorList>
    </citation>
    <scope>NUCLEOTIDE SEQUENCE [LARGE SCALE GENOMIC DNA]</scope>
    <source>
        <strain evidence="2">Vaf-46</strain>
    </source>
</reference>
<dbReference type="InterPro" id="IPR008990">
    <property type="entry name" value="Elect_transpt_acc-like_dom_sf"/>
</dbReference>
<dbReference type="AlphaFoldDB" id="A0A179BQ94"/>
<proteinExistence type="predicted"/>
<dbReference type="Gene3D" id="1.10.472.20">
    <property type="entry name" value="Nitrile hydratase, beta subunit"/>
    <property type="match status" value="1"/>
</dbReference>
<protein>
    <recommendedName>
        <fullName evidence="1">Nitrile hydratase beta subunit-like N-terminal domain-containing protein</fullName>
    </recommendedName>
</protein>
<evidence type="ECO:0000259" key="1">
    <source>
        <dbReference type="Pfam" id="PF21006"/>
    </source>
</evidence>
<dbReference type="SUPFAM" id="SSF50090">
    <property type="entry name" value="Electron transport accessory proteins"/>
    <property type="match status" value="1"/>
</dbReference>
<evidence type="ECO:0000313" key="2">
    <source>
        <dbReference type="EMBL" id="OAP93918.1"/>
    </source>
</evidence>
<dbReference type="InterPro" id="IPR042262">
    <property type="entry name" value="CN_hydtase_beta_C"/>
</dbReference>
<dbReference type="EMBL" id="LWBS01000231">
    <property type="protein sequence ID" value="OAP93918.1"/>
    <property type="molecule type" value="Genomic_DNA"/>
</dbReference>
<feature type="domain" description="Nitrile hydratase beta subunit-like N-terminal" evidence="1">
    <location>
        <begin position="10"/>
        <end position="99"/>
    </location>
</feature>
<comment type="caution">
    <text evidence="2">The sequence shown here is derived from an EMBL/GenBank/DDBJ whole genome shotgun (WGS) entry which is preliminary data.</text>
</comment>
<dbReference type="InterPro" id="IPR049054">
    <property type="entry name" value="CN_hydtase_beta-like_N"/>
</dbReference>
<dbReference type="Pfam" id="PF21006">
    <property type="entry name" value="NHase_beta_N"/>
    <property type="match status" value="1"/>
</dbReference>